<dbReference type="RefSeq" id="WP_162449316.1">
    <property type="nucleotide sequence ID" value="NZ_WLZY01000001.1"/>
</dbReference>
<dbReference type="PANTHER" id="PTHR31223:SF70">
    <property type="entry name" value="LOG FAMILY PROTEIN YJL055W"/>
    <property type="match status" value="1"/>
</dbReference>
<organism evidence="3 4">
    <name type="scientific">Phytoactinopolyspora mesophila</name>
    <dbReference type="NCBI Taxonomy" id="2650750"/>
    <lineage>
        <taxon>Bacteria</taxon>
        <taxon>Bacillati</taxon>
        <taxon>Actinomycetota</taxon>
        <taxon>Actinomycetes</taxon>
        <taxon>Jiangellales</taxon>
        <taxon>Jiangellaceae</taxon>
        <taxon>Phytoactinopolyspora</taxon>
    </lineage>
</organism>
<dbReference type="Proteomes" id="UP000460435">
    <property type="component" value="Unassembled WGS sequence"/>
</dbReference>
<name>A0A7K3LYN3_9ACTN</name>
<evidence type="ECO:0000256" key="1">
    <source>
        <dbReference type="ARBA" id="ARBA00006763"/>
    </source>
</evidence>
<keyword evidence="4" id="KW-1185">Reference proteome</keyword>
<evidence type="ECO:0000313" key="3">
    <source>
        <dbReference type="EMBL" id="NDL56126.1"/>
    </source>
</evidence>
<evidence type="ECO:0000313" key="4">
    <source>
        <dbReference type="Proteomes" id="UP000460435"/>
    </source>
</evidence>
<dbReference type="NCBIfam" id="TIGR00730">
    <property type="entry name" value="Rossman fold protein, TIGR00730 family"/>
    <property type="match status" value="1"/>
</dbReference>
<dbReference type="GO" id="GO:0005829">
    <property type="term" value="C:cytosol"/>
    <property type="evidence" value="ECO:0007669"/>
    <property type="project" value="TreeGrafter"/>
</dbReference>
<reference evidence="3 4" key="1">
    <citation type="submission" date="2019-11" db="EMBL/GenBank/DDBJ databases">
        <authorList>
            <person name="Li X.-J."/>
            <person name="Feng X.-M."/>
        </authorList>
    </citation>
    <scope>NUCLEOTIDE SEQUENCE [LARGE SCALE GENOMIC DNA]</scope>
    <source>
        <strain evidence="3 4">XMNu-373</strain>
    </source>
</reference>
<dbReference type="InterPro" id="IPR031100">
    <property type="entry name" value="LOG_fam"/>
</dbReference>
<keyword evidence="2" id="KW-0378">Hydrolase</keyword>
<dbReference type="Pfam" id="PF03641">
    <property type="entry name" value="Lysine_decarbox"/>
    <property type="match status" value="1"/>
</dbReference>
<dbReference type="InterPro" id="IPR005269">
    <property type="entry name" value="LOG"/>
</dbReference>
<comment type="similarity">
    <text evidence="1 2">Belongs to the LOG family.</text>
</comment>
<dbReference type="Gene3D" id="3.40.50.450">
    <property type="match status" value="1"/>
</dbReference>
<dbReference type="AlphaFoldDB" id="A0A7K3LYN3"/>
<comment type="catalytic activity">
    <reaction evidence="2">
        <text>N(6)-(dimethylallyl)adenosine 5'-phosphate + H2O = N(6)-dimethylallyladenine + D-ribose 5-phosphate</text>
        <dbReference type="Rhea" id="RHEA:48560"/>
        <dbReference type="ChEBI" id="CHEBI:15377"/>
        <dbReference type="ChEBI" id="CHEBI:17660"/>
        <dbReference type="ChEBI" id="CHEBI:57526"/>
        <dbReference type="ChEBI" id="CHEBI:78346"/>
        <dbReference type="EC" id="3.2.2.n1"/>
    </reaction>
</comment>
<dbReference type="GO" id="GO:0016799">
    <property type="term" value="F:hydrolase activity, hydrolyzing N-glycosyl compounds"/>
    <property type="evidence" value="ECO:0007669"/>
    <property type="project" value="TreeGrafter"/>
</dbReference>
<protein>
    <recommendedName>
        <fullName evidence="2">Cytokinin riboside 5'-monophosphate phosphoribohydrolase</fullName>
        <ecNumber evidence="2">3.2.2.n1</ecNumber>
    </recommendedName>
</protein>
<sequence length="194" mass="20639">MRRVCVFCGSSPGNRAEYGTMAAKLGTQLATEGLGLVYGGARVGTMGTVSGAAIAAGGEVIGVIPQGLVDRELARQDLTELHVVGSMHERKALMNQLSDAFVVLAGGYGTFEELFEVVTWAQLGLHNKPIILLDQSGFFTPLMSMLDHAEAEGFISDTGRALVQHATDADEAIKLARLPAPPQPERFRLSPDET</sequence>
<dbReference type="PANTHER" id="PTHR31223">
    <property type="entry name" value="LOG FAMILY PROTEIN YJL055W"/>
    <property type="match status" value="1"/>
</dbReference>
<keyword evidence="2" id="KW-0203">Cytokinin biosynthesis</keyword>
<proteinExistence type="inferred from homology"/>
<evidence type="ECO:0000256" key="2">
    <source>
        <dbReference type="RuleBase" id="RU363015"/>
    </source>
</evidence>
<dbReference type="EC" id="3.2.2.n1" evidence="2"/>
<gene>
    <name evidence="3" type="ORF">F7O44_03455</name>
</gene>
<dbReference type="SUPFAM" id="SSF102405">
    <property type="entry name" value="MCP/YpsA-like"/>
    <property type="match status" value="1"/>
</dbReference>
<comment type="catalytic activity">
    <reaction evidence="2">
        <text>9-ribosyl-trans-zeatin 5'-phosphate + H2O = trans-zeatin + D-ribose 5-phosphate</text>
        <dbReference type="Rhea" id="RHEA:48564"/>
        <dbReference type="ChEBI" id="CHEBI:15377"/>
        <dbReference type="ChEBI" id="CHEBI:16522"/>
        <dbReference type="ChEBI" id="CHEBI:78346"/>
        <dbReference type="ChEBI" id="CHEBI:87947"/>
        <dbReference type="EC" id="3.2.2.n1"/>
    </reaction>
</comment>
<dbReference type="GO" id="GO:0009691">
    <property type="term" value="P:cytokinin biosynthetic process"/>
    <property type="evidence" value="ECO:0007669"/>
    <property type="project" value="UniProtKB-UniRule"/>
</dbReference>
<dbReference type="EMBL" id="WLZY01000001">
    <property type="protein sequence ID" value="NDL56126.1"/>
    <property type="molecule type" value="Genomic_DNA"/>
</dbReference>
<accession>A0A7K3LYN3</accession>
<comment type="caution">
    <text evidence="3">The sequence shown here is derived from an EMBL/GenBank/DDBJ whole genome shotgun (WGS) entry which is preliminary data.</text>
</comment>